<protein>
    <submittedName>
        <fullName evidence="1">Uncharacterized protein</fullName>
    </submittedName>
</protein>
<sequence>MSRAEKMCDRLPKFYKGWDRSSLVYAFISSFASQIDDADDQIAEIMRSHWVDSARGQDLDLLGAAVASKRMQGEGDEKYRSRIRRAVSDYRGGGTVRAILESVMGLIGTSTEGDVEIVENPLLSLSEEVKVMAGETWTISSRTVEDVDPRISISIEEGGEVKDPTLTNLKTGEVVTFKGTLVGGQELVLSKGRSELNGEDVTGRVEIKGFPRLLREGSVWKYSESLSGLLGVFDSAKFDEHTFTKGIPYLTIRFEWEGHAPASFEVRIRSGALKRSGLGVEDVERFVSKMRAAGVSSRVRVI</sequence>
<reference evidence="1" key="1">
    <citation type="journal article" date="2020" name="mSystems">
        <title>Genome- and Community-Level Interaction Insights into Carbon Utilization and Element Cycling Functions of Hydrothermarchaeota in Hydrothermal Sediment.</title>
        <authorList>
            <person name="Zhou Z."/>
            <person name="Liu Y."/>
            <person name="Xu W."/>
            <person name="Pan J."/>
            <person name="Luo Z.H."/>
            <person name="Li M."/>
        </authorList>
    </citation>
    <scope>NUCLEOTIDE SEQUENCE [LARGE SCALE GENOMIC DNA]</scope>
    <source>
        <strain evidence="1">SpSt-1038</strain>
    </source>
</reference>
<accession>A0A7J3UZ90</accession>
<dbReference type="EMBL" id="DRVT01000034">
    <property type="protein sequence ID" value="HHI49092.1"/>
    <property type="molecule type" value="Genomic_DNA"/>
</dbReference>
<dbReference type="AlphaFoldDB" id="A0A7J3UZ90"/>
<gene>
    <name evidence="1" type="ORF">ENL91_02855</name>
</gene>
<comment type="caution">
    <text evidence="1">The sequence shown here is derived from an EMBL/GenBank/DDBJ whole genome shotgun (WGS) entry which is preliminary data.</text>
</comment>
<organism evidence="1">
    <name type="scientific">Candidatus Methanosuratincola petrocarbonis</name>
    <name type="common">ex Vanwonterghem et al. 2016</name>
    <dbReference type="NCBI Taxonomy" id="1867261"/>
    <lineage>
        <taxon>Archaea</taxon>
        <taxon>Thermoproteota</taxon>
        <taxon>Methanosuratincolia</taxon>
        <taxon>Candidatus Methanomethylicales</taxon>
        <taxon>Candidatus Methanomethylicaceae</taxon>
        <taxon>Candidatus Methanosuratincola (ex Vanwonterghem et al. 2016)</taxon>
    </lineage>
</organism>
<evidence type="ECO:0000313" key="1">
    <source>
        <dbReference type="EMBL" id="HHI49092.1"/>
    </source>
</evidence>
<name>A0A7J3UZ90_9CREN</name>
<proteinExistence type="predicted"/>